<evidence type="ECO:0000256" key="3">
    <source>
        <dbReference type="ARBA" id="ARBA00023163"/>
    </source>
</evidence>
<keyword evidence="3" id="KW-0804">Transcription</keyword>
<dbReference type="PROSITE" id="PS01124">
    <property type="entry name" value="HTH_ARAC_FAMILY_2"/>
    <property type="match status" value="1"/>
</dbReference>
<evidence type="ECO:0000313" key="6">
    <source>
        <dbReference type="Proteomes" id="UP000198981"/>
    </source>
</evidence>
<keyword evidence="6" id="KW-1185">Reference proteome</keyword>
<dbReference type="InterPro" id="IPR050204">
    <property type="entry name" value="AraC_XylS_family_regulators"/>
</dbReference>
<protein>
    <submittedName>
        <fullName evidence="5">AraC-type DNA-binding protein</fullName>
    </submittedName>
</protein>
<dbReference type="Proteomes" id="UP000198981">
    <property type="component" value="Unassembled WGS sequence"/>
</dbReference>
<dbReference type="GO" id="GO:0003700">
    <property type="term" value="F:DNA-binding transcription factor activity"/>
    <property type="evidence" value="ECO:0007669"/>
    <property type="project" value="InterPro"/>
</dbReference>
<dbReference type="AlphaFoldDB" id="A0A1G4XSL3"/>
<feature type="domain" description="HTH araC/xylS-type" evidence="4">
    <location>
        <begin position="217"/>
        <end position="315"/>
    </location>
</feature>
<dbReference type="InterPro" id="IPR018062">
    <property type="entry name" value="HTH_AraC-typ_CS"/>
</dbReference>
<evidence type="ECO:0000313" key="5">
    <source>
        <dbReference type="EMBL" id="SCX44201.1"/>
    </source>
</evidence>
<dbReference type="PROSITE" id="PS00041">
    <property type="entry name" value="HTH_ARAC_FAMILY_1"/>
    <property type="match status" value="1"/>
</dbReference>
<dbReference type="PANTHER" id="PTHR46796:SF6">
    <property type="entry name" value="ARAC SUBFAMILY"/>
    <property type="match status" value="1"/>
</dbReference>
<organism evidence="5 6">
    <name type="scientific">Klenkia marina</name>
    <dbReference type="NCBI Taxonomy" id="1960309"/>
    <lineage>
        <taxon>Bacteria</taxon>
        <taxon>Bacillati</taxon>
        <taxon>Actinomycetota</taxon>
        <taxon>Actinomycetes</taxon>
        <taxon>Geodermatophilales</taxon>
        <taxon>Geodermatophilaceae</taxon>
        <taxon>Klenkia</taxon>
    </lineage>
</organism>
<dbReference type="Pfam" id="PF14525">
    <property type="entry name" value="AraC_binding_2"/>
    <property type="match status" value="1"/>
</dbReference>
<dbReference type="InterPro" id="IPR009057">
    <property type="entry name" value="Homeodomain-like_sf"/>
</dbReference>
<keyword evidence="1" id="KW-0805">Transcription regulation</keyword>
<dbReference type="Pfam" id="PF12833">
    <property type="entry name" value="HTH_18"/>
    <property type="match status" value="1"/>
</dbReference>
<name>A0A1G4XSL3_9ACTN</name>
<reference evidence="6" key="1">
    <citation type="submission" date="2016-10" db="EMBL/GenBank/DDBJ databases">
        <authorList>
            <person name="Varghese N."/>
            <person name="Submissions S."/>
        </authorList>
    </citation>
    <scope>NUCLEOTIDE SEQUENCE [LARGE SCALE GENOMIC DNA]</scope>
    <source>
        <strain evidence="6">DSM 45722</strain>
    </source>
</reference>
<evidence type="ECO:0000259" key="4">
    <source>
        <dbReference type="PROSITE" id="PS01124"/>
    </source>
</evidence>
<dbReference type="PANTHER" id="PTHR46796">
    <property type="entry name" value="HTH-TYPE TRANSCRIPTIONAL ACTIVATOR RHAS-RELATED"/>
    <property type="match status" value="1"/>
</dbReference>
<proteinExistence type="predicted"/>
<gene>
    <name evidence="5" type="ORF">SAMN03159343_1374</name>
</gene>
<keyword evidence="2 5" id="KW-0238">DNA-binding</keyword>
<evidence type="ECO:0000256" key="2">
    <source>
        <dbReference type="ARBA" id="ARBA00023125"/>
    </source>
</evidence>
<dbReference type="Gene3D" id="1.10.10.60">
    <property type="entry name" value="Homeodomain-like"/>
    <property type="match status" value="1"/>
</dbReference>
<dbReference type="SMART" id="SM00342">
    <property type="entry name" value="HTH_ARAC"/>
    <property type="match status" value="1"/>
</dbReference>
<dbReference type="GO" id="GO:0043565">
    <property type="term" value="F:sequence-specific DNA binding"/>
    <property type="evidence" value="ECO:0007669"/>
    <property type="project" value="InterPro"/>
</dbReference>
<dbReference type="SUPFAM" id="SSF46689">
    <property type="entry name" value="Homeodomain-like"/>
    <property type="match status" value="1"/>
</dbReference>
<sequence length="319" mass="33976">MHASGPAQQVLTCGAAGPEAFEHWRALISDTFVPLTAVPTTDRPFRGELRVVTHPAVQLTEVRSHGQHVRRTRQLIAGSSEDYLLSSIQLGGRGRVEQDGRTAVLTPGAMTFYDSTRPYTLHFDDAFEQLVVQLPRRPLLAAAGVPDDGVHLTAVALEAGGPGSVLAGFFSSLALVHDRDPAGALQLSAHAPALLASALRLAAGQGAGPDDAGLARERVLAHLRRHAGDPHLDADAVATACHLSRRALFRLFEGRESLASALRRTRVERAAELLVAQPRRPVASVGTACGFAGEAQFHRAFRQVTGMTPAEHRAGTHGR</sequence>
<dbReference type="RefSeq" id="WP_165839309.1">
    <property type="nucleotide sequence ID" value="NZ_FMUH01000002.1"/>
</dbReference>
<dbReference type="InterPro" id="IPR035418">
    <property type="entry name" value="AraC-bd_2"/>
</dbReference>
<dbReference type="EMBL" id="FMUH01000002">
    <property type="protein sequence ID" value="SCX44201.1"/>
    <property type="molecule type" value="Genomic_DNA"/>
</dbReference>
<dbReference type="InterPro" id="IPR018060">
    <property type="entry name" value="HTH_AraC"/>
</dbReference>
<dbReference type="STRING" id="1960309.SAMN03159343_1374"/>
<evidence type="ECO:0000256" key="1">
    <source>
        <dbReference type="ARBA" id="ARBA00023015"/>
    </source>
</evidence>
<accession>A0A1G4XSL3</accession>